<dbReference type="Proteomes" id="UP001459204">
    <property type="component" value="Unassembled WGS sequence"/>
</dbReference>
<dbReference type="InterPro" id="IPR016181">
    <property type="entry name" value="Acyl_CoA_acyltransferase"/>
</dbReference>
<comment type="caution">
    <text evidence="1">The sequence shown here is derived from an EMBL/GenBank/DDBJ whole genome shotgun (WGS) entry which is preliminary data.</text>
</comment>
<accession>A0ABU9J0U8</accession>
<proteinExistence type="predicted"/>
<evidence type="ECO:0000313" key="1">
    <source>
        <dbReference type="EMBL" id="MEL1264531.1"/>
    </source>
</evidence>
<protein>
    <recommendedName>
        <fullName evidence="3">N-acetyltransferase domain-containing protein</fullName>
    </recommendedName>
</protein>
<reference evidence="1 2" key="1">
    <citation type="submission" date="2024-04" db="EMBL/GenBank/DDBJ databases">
        <title>Draft genome sequence of Pseudoxanthomonas putridarboris WD12.</title>
        <authorList>
            <person name="Oh J."/>
        </authorList>
    </citation>
    <scope>NUCLEOTIDE SEQUENCE [LARGE SCALE GENOMIC DNA]</scope>
    <source>
        <strain evidence="1 2">WD12</strain>
    </source>
</reference>
<name>A0ABU9J0U8_9GAMM</name>
<sequence>MAAEPRPPPDFERTTRIFARALGWSPDELLARFRPAGEADLEALLAFRDRTGWDDEAYVRWRYGIGHGHEHAYGRLWIVRHEDGPVVAAIGTEVQPIRHAGVVHAGQLLMDVQLDPALEGAGGGAWLNQAMFGHADATLAVGGNTHSMGLVRRLFAPLPPRSHHVLPLDAAAVLRRRGTPAMLAAVVGPAMDVGWRIRNRVLASRSPRDIRVQEVASVSAEWLEPLYAALSPATACVAPGAAQLQWRLRDNPRAAYRLYIAMDGERCVGYLAARQTPVGVDGETGMHLIDWKLADGDAEAVLAALLSHVVPLARRQGCSKVFTTCLAPAAEGALERCGFLRGQPGAHLLTGIRTTTGLPTDARTPHWQITDLSFDSDGGY</sequence>
<keyword evidence="2" id="KW-1185">Reference proteome</keyword>
<gene>
    <name evidence="1" type="ORF">AAD027_09145</name>
</gene>
<organism evidence="1 2">
    <name type="scientific">Pseudoxanthomonas putridarboris</name>
    <dbReference type="NCBI Taxonomy" id="752605"/>
    <lineage>
        <taxon>Bacteria</taxon>
        <taxon>Pseudomonadati</taxon>
        <taxon>Pseudomonadota</taxon>
        <taxon>Gammaproteobacteria</taxon>
        <taxon>Lysobacterales</taxon>
        <taxon>Lysobacteraceae</taxon>
        <taxon>Pseudoxanthomonas</taxon>
    </lineage>
</organism>
<dbReference type="SUPFAM" id="SSF55729">
    <property type="entry name" value="Acyl-CoA N-acyltransferases (Nat)"/>
    <property type="match status" value="1"/>
</dbReference>
<evidence type="ECO:0000313" key="2">
    <source>
        <dbReference type="Proteomes" id="UP001459204"/>
    </source>
</evidence>
<evidence type="ECO:0008006" key="3">
    <source>
        <dbReference type="Google" id="ProtNLM"/>
    </source>
</evidence>
<dbReference type="RefSeq" id="WP_341725709.1">
    <property type="nucleotide sequence ID" value="NZ_JBBWWT010000003.1"/>
</dbReference>
<dbReference type="EMBL" id="JBBWWT010000003">
    <property type="protein sequence ID" value="MEL1264531.1"/>
    <property type="molecule type" value="Genomic_DNA"/>
</dbReference>